<dbReference type="Proteomes" id="UP000280501">
    <property type="component" value="Unassembled WGS sequence"/>
</dbReference>
<sequence length="48" mass="5043">MNASAIALMVVSLLLVWGGLGVSIAMLVARPERTEWPDGETGGDEQNS</sequence>
<evidence type="ECO:0000256" key="1">
    <source>
        <dbReference type="SAM" id="Phobius"/>
    </source>
</evidence>
<dbReference type="NCBIfam" id="NF033493">
    <property type="entry name" value="MetS_like_NSS"/>
    <property type="match status" value="1"/>
</dbReference>
<protein>
    <recommendedName>
        <fullName evidence="4">Methionine/alanine importer small subunit</fullName>
    </recommendedName>
</protein>
<organism evidence="2 3">
    <name type="scientific">Myceligenerans xiligouense</name>
    <dbReference type="NCBI Taxonomy" id="253184"/>
    <lineage>
        <taxon>Bacteria</taxon>
        <taxon>Bacillati</taxon>
        <taxon>Actinomycetota</taxon>
        <taxon>Actinomycetes</taxon>
        <taxon>Micrococcales</taxon>
        <taxon>Promicromonosporaceae</taxon>
        <taxon>Myceligenerans</taxon>
    </lineage>
</organism>
<dbReference type="RefSeq" id="WP_123812826.1">
    <property type="nucleotide sequence ID" value="NZ_RKQZ01000001.1"/>
</dbReference>
<gene>
    <name evidence="2" type="ORF">EDD34_0082</name>
</gene>
<name>A0A3N4Z353_9MICO</name>
<keyword evidence="1" id="KW-0812">Transmembrane</keyword>
<evidence type="ECO:0008006" key="4">
    <source>
        <dbReference type="Google" id="ProtNLM"/>
    </source>
</evidence>
<dbReference type="EMBL" id="RKQZ01000001">
    <property type="protein sequence ID" value="RPF19532.1"/>
    <property type="molecule type" value="Genomic_DNA"/>
</dbReference>
<keyword evidence="1" id="KW-0472">Membrane</keyword>
<keyword evidence="1" id="KW-1133">Transmembrane helix</keyword>
<feature type="transmembrane region" description="Helical" evidence="1">
    <location>
        <begin position="6"/>
        <end position="29"/>
    </location>
</feature>
<accession>A0A3N4Z353</accession>
<comment type="caution">
    <text evidence="2">The sequence shown here is derived from an EMBL/GenBank/DDBJ whole genome shotgun (WGS) entry which is preliminary data.</text>
</comment>
<reference evidence="2 3" key="1">
    <citation type="submission" date="2018-11" db="EMBL/GenBank/DDBJ databases">
        <title>Sequencing the genomes of 1000 actinobacteria strains.</title>
        <authorList>
            <person name="Klenk H.-P."/>
        </authorList>
    </citation>
    <scope>NUCLEOTIDE SEQUENCE [LARGE SCALE GENOMIC DNA]</scope>
    <source>
        <strain evidence="2 3">DSM 15700</strain>
    </source>
</reference>
<dbReference type="AlphaFoldDB" id="A0A3N4Z353"/>
<evidence type="ECO:0000313" key="2">
    <source>
        <dbReference type="EMBL" id="RPF19532.1"/>
    </source>
</evidence>
<keyword evidence="3" id="KW-1185">Reference proteome</keyword>
<proteinExistence type="predicted"/>
<evidence type="ECO:0000313" key="3">
    <source>
        <dbReference type="Proteomes" id="UP000280501"/>
    </source>
</evidence>